<dbReference type="NCBIfam" id="TIGR04256">
    <property type="entry name" value="GxxExxY"/>
    <property type="match status" value="1"/>
</dbReference>
<name>F2IDN7_FLUTR</name>
<dbReference type="Proteomes" id="UP000007463">
    <property type="component" value="Chromosome"/>
</dbReference>
<dbReference type="AlphaFoldDB" id="F2IDN7"/>
<evidence type="ECO:0000313" key="1">
    <source>
        <dbReference type="EMBL" id="AEA43410.1"/>
    </source>
</evidence>
<dbReference type="OrthoDB" id="9806869at2"/>
<dbReference type="KEGG" id="fte:Fluta_1416"/>
<dbReference type="InterPro" id="IPR026350">
    <property type="entry name" value="GxxExxY"/>
</dbReference>
<evidence type="ECO:0008006" key="3">
    <source>
        <dbReference type="Google" id="ProtNLM"/>
    </source>
</evidence>
<reference evidence="1 2" key="1">
    <citation type="journal article" date="2011" name="Stand. Genomic Sci.">
        <title>Complete genome sequence of the gliding freshwater bacterium Fluviicola taffensis type strain (RW262).</title>
        <authorList>
            <person name="Woyke T."/>
            <person name="Chertkov O."/>
            <person name="Lapidus A."/>
            <person name="Nolan M."/>
            <person name="Lucas S."/>
            <person name="Del Rio T.G."/>
            <person name="Tice H."/>
            <person name="Cheng J.F."/>
            <person name="Tapia R."/>
            <person name="Han C."/>
            <person name="Goodwin L."/>
            <person name="Pitluck S."/>
            <person name="Liolios K."/>
            <person name="Pagani I."/>
            <person name="Ivanova N."/>
            <person name="Huntemann M."/>
            <person name="Mavromatis K."/>
            <person name="Mikhailova N."/>
            <person name="Pati A."/>
            <person name="Chen A."/>
            <person name="Palaniappan K."/>
            <person name="Land M."/>
            <person name="Hauser L."/>
            <person name="Brambilla E.M."/>
            <person name="Rohde M."/>
            <person name="Mwirichia R."/>
            <person name="Sikorski J."/>
            <person name="Tindall B.J."/>
            <person name="Goker M."/>
            <person name="Bristow J."/>
            <person name="Eisen J.A."/>
            <person name="Markowitz V."/>
            <person name="Hugenholtz P."/>
            <person name="Klenk H.P."/>
            <person name="Kyrpides N.C."/>
        </authorList>
    </citation>
    <scope>NUCLEOTIDE SEQUENCE [LARGE SCALE GENOMIC DNA]</scope>
    <source>
        <strain evidence="2">DSM 16823 / RW262 / RW262</strain>
    </source>
</reference>
<dbReference type="Pfam" id="PF13366">
    <property type="entry name" value="PDDEXK_3"/>
    <property type="match status" value="1"/>
</dbReference>
<reference evidence="2" key="2">
    <citation type="submission" date="2011-02" db="EMBL/GenBank/DDBJ databases">
        <title>The complete genome of Fluviicola taffensis DSM 16823.</title>
        <authorList>
            <consortium name="US DOE Joint Genome Institute (JGI-PGF)"/>
            <person name="Lucas S."/>
            <person name="Copeland A."/>
            <person name="Lapidus A."/>
            <person name="Bruce D."/>
            <person name="Goodwin L."/>
            <person name="Pitluck S."/>
            <person name="Kyrpides N."/>
            <person name="Mavromatis K."/>
            <person name="Ivanova N."/>
            <person name="Mikhailova N."/>
            <person name="Pagani I."/>
            <person name="Chertkov O."/>
            <person name="Detter J.C."/>
            <person name="Han C."/>
            <person name="Tapia R."/>
            <person name="Land M."/>
            <person name="Hauser L."/>
            <person name="Markowitz V."/>
            <person name="Cheng J.-F."/>
            <person name="Hugenholtz P."/>
            <person name="Woyke T."/>
            <person name="Wu D."/>
            <person name="Tindall B."/>
            <person name="Pomrenke H.G."/>
            <person name="Brambilla E."/>
            <person name="Klenk H.-P."/>
            <person name="Eisen J.A."/>
        </authorList>
    </citation>
    <scope>NUCLEOTIDE SEQUENCE [LARGE SCALE GENOMIC DNA]</scope>
    <source>
        <strain evidence="2">DSM 16823 / RW262 / RW262</strain>
    </source>
</reference>
<dbReference type="STRING" id="755732.Fluta_1416"/>
<dbReference type="HOGENOM" id="CLU_134960_1_0_10"/>
<protein>
    <recommendedName>
        <fullName evidence="3">GxxExxY protein</fullName>
    </recommendedName>
</protein>
<evidence type="ECO:0000313" key="2">
    <source>
        <dbReference type="Proteomes" id="UP000007463"/>
    </source>
</evidence>
<dbReference type="RefSeq" id="WP_013686181.1">
    <property type="nucleotide sequence ID" value="NC_015321.1"/>
</dbReference>
<proteinExistence type="predicted"/>
<sequence>MKQLVLEREAYEIIGLCMEVHRNLGHGFSEIVYKDALEYELKNEKIQFTREQEFKVHYKDIILPHHFYADFVVFDSIILEVKSTSQLTKSHYAQVINYLAVSDLPLGLLINFNEDSLKYKRFVL</sequence>
<gene>
    <name evidence="1" type="ordered locus">Fluta_1416</name>
</gene>
<dbReference type="EMBL" id="CP002542">
    <property type="protein sequence ID" value="AEA43410.1"/>
    <property type="molecule type" value="Genomic_DNA"/>
</dbReference>
<accession>F2IDN7</accession>
<dbReference type="eggNOG" id="COG0614">
    <property type="taxonomic scope" value="Bacteria"/>
</dbReference>
<organism evidence="1 2">
    <name type="scientific">Fluviicola taffensis (strain DSM 16823 / NCIMB 13979 / RW262)</name>
    <dbReference type="NCBI Taxonomy" id="755732"/>
    <lineage>
        <taxon>Bacteria</taxon>
        <taxon>Pseudomonadati</taxon>
        <taxon>Bacteroidota</taxon>
        <taxon>Flavobacteriia</taxon>
        <taxon>Flavobacteriales</taxon>
        <taxon>Crocinitomicaceae</taxon>
        <taxon>Fluviicola</taxon>
    </lineage>
</organism>
<keyword evidence="2" id="KW-1185">Reference proteome</keyword>